<keyword evidence="5 7" id="KW-0460">Magnesium</keyword>
<evidence type="ECO:0000259" key="11">
    <source>
        <dbReference type="Pfam" id="PF02880"/>
    </source>
</evidence>
<dbReference type="InterPro" id="IPR005841">
    <property type="entry name" value="Alpha-D-phosphohexomutase_SF"/>
</dbReference>
<evidence type="ECO:0000259" key="9">
    <source>
        <dbReference type="Pfam" id="PF02878"/>
    </source>
</evidence>
<dbReference type="GO" id="GO:0004615">
    <property type="term" value="F:phosphomannomutase activity"/>
    <property type="evidence" value="ECO:0007669"/>
    <property type="project" value="UniProtKB-EC"/>
</dbReference>
<name>A0A841R9T0_9SPIO</name>
<keyword evidence="13" id="KW-1185">Reference proteome</keyword>
<organism evidence="12 13">
    <name type="scientific">Spirochaeta isovalerica</name>
    <dbReference type="NCBI Taxonomy" id="150"/>
    <lineage>
        <taxon>Bacteria</taxon>
        <taxon>Pseudomonadati</taxon>
        <taxon>Spirochaetota</taxon>
        <taxon>Spirochaetia</taxon>
        <taxon>Spirochaetales</taxon>
        <taxon>Spirochaetaceae</taxon>
        <taxon>Spirochaeta</taxon>
    </lineage>
</organism>
<dbReference type="PRINTS" id="PR00509">
    <property type="entry name" value="PGMPMM"/>
</dbReference>
<sequence length="460" mass="51027">MKHTFDSDILKECDIRGVVDRNLGDQDAYFVGRGFGTMLRLKNKKNCLVGRDGRLSSKRLAESTISGLIDAGIDVVDGGLIPTPAVYFGVNALKIQAGLMITASHNPPEYNGFKFLTDEGSFHGEDIVNLGSICREGVFAVGEGLCSQRNIIPEYMDYLLKFLDTRLLKNLKVVWDPGNGAAGIILSSLLEKIPGDHILICGEVDGRFPNHHPDPSLPENTIMLSRKVLEEKADLGIALDGDGDRMAAVDGKGRLLYGDQLLVLFSRDYLRRFPGATVMSEVKASRFFYDEIFAMGGSPLMWKVGHTNQKAKMKEEAIGLAGETSGHFFFQENYGFDDGLFAAIKLLNFLNGEEDSLNEIVDSFPVYHDSGEIRVSLTSEERHRVIEELKSQLRSVGRDHTDIDGIRVSTEEGFWMLRSSNTQPHLTIRCEALTKSGLEETMNELRDLLSVAGVKKDDLW</sequence>
<evidence type="ECO:0000256" key="6">
    <source>
        <dbReference type="ARBA" id="ARBA00023235"/>
    </source>
</evidence>
<comment type="cofactor">
    <cofactor evidence="1">
        <name>Mg(2+)</name>
        <dbReference type="ChEBI" id="CHEBI:18420"/>
    </cofactor>
</comment>
<dbReference type="InterPro" id="IPR005846">
    <property type="entry name" value="A-D-PHexomutase_a/b/a-III"/>
</dbReference>
<evidence type="ECO:0000313" key="13">
    <source>
        <dbReference type="Proteomes" id="UP000587760"/>
    </source>
</evidence>
<accession>A0A841R9T0</accession>
<dbReference type="Gene3D" id="3.30.310.50">
    <property type="entry name" value="Alpha-D-phosphohexomutase, C-terminal domain"/>
    <property type="match status" value="1"/>
</dbReference>
<dbReference type="Pfam" id="PF02878">
    <property type="entry name" value="PGM_PMM_I"/>
    <property type="match status" value="1"/>
</dbReference>
<evidence type="ECO:0000256" key="2">
    <source>
        <dbReference type="ARBA" id="ARBA00010231"/>
    </source>
</evidence>
<evidence type="ECO:0000256" key="1">
    <source>
        <dbReference type="ARBA" id="ARBA00001946"/>
    </source>
</evidence>
<keyword evidence="4 7" id="KW-0479">Metal-binding</keyword>
<evidence type="ECO:0000256" key="7">
    <source>
        <dbReference type="RuleBase" id="RU004326"/>
    </source>
</evidence>
<feature type="domain" description="Alpha-D-phosphohexomutase alpha/beta/alpha" evidence="9">
    <location>
        <begin position="11"/>
        <end position="123"/>
    </location>
</feature>
<dbReference type="CDD" id="cd03089">
    <property type="entry name" value="PMM_PGM"/>
    <property type="match status" value="1"/>
</dbReference>
<dbReference type="Pfam" id="PF00408">
    <property type="entry name" value="PGM_PMM_IV"/>
    <property type="match status" value="1"/>
</dbReference>
<dbReference type="GO" id="GO:0005975">
    <property type="term" value="P:carbohydrate metabolic process"/>
    <property type="evidence" value="ECO:0007669"/>
    <property type="project" value="InterPro"/>
</dbReference>
<comment type="caution">
    <text evidence="12">The sequence shown here is derived from an EMBL/GenBank/DDBJ whole genome shotgun (WGS) entry which is preliminary data.</text>
</comment>
<keyword evidence="6 12" id="KW-0413">Isomerase</keyword>
<feature type="domain" description="Alpha-D-phosphohexomutase C-terminal" evidence="8">
    <location>
        <begin position="372"/>
        <end position="447"/>
    </location>
</feature>
<evidence type="ECO:0000256" key="4">
    <source>
        <dbReference type="ARBA" id="ARBA00022723"/>
    </source>
</evidence>
<dbReference type="AlphaFoldDB" id="A0A841R9T0"/>
<comment type="similarity">
    <text evidence="2 7">Belongs to the phosphohexose mutase family.</text>
</comment>
<dbReference type="Pfam" id="PF02880">
    <property type="entry name" value="PGM_PMM_III"/>
    <property type="match status" value="1"/>
</dbReference>
<dbReference type="RefSeq" id="WP_184748348.1">
    <property type="nucleotide sequence ID" value="NZ_JACHGJ010000009.1"/>
</dbReference>
<protein>
    <submittedName>
        <fullName evidence="12">Phosphomannomutase</fullName>
        <ecNumber evidence="12">5.4.2.8</ecNumber>
    </submittedName>
</protein>
<feature type="domain" description="Alpha-D-phosphohexomutase alpha/beta/alpha" evidence="10">
    <location>
        <begin position="154"/>
        <end position="253"/>
    </location>
</feature>
<evidence type="ECO:0000313" key="12">
    <source>
        <dbReference type="EMBL" id="MBB6482114.1"/>
    </source>
</evidence>
<gene>
    <name evidence="12" type="ORF">HNR50_003802</name>
</gene>
<proteinExistence type="inferred from homology"/>
<evidence type="ECO:0000256" key="3">
    <source>
        <dbReference type="ARBA" id="ARBA00022553"/>
    </source>
</evidence>
<feature type="domain" description="Alpha-D-phosphohexomutase alpha/beta/alpha" evidence="11">
    <location>
        <begin position="258"/>
        <end position="365"/>
    </location>
</feature>
<dbReference type="Pfam" id="PF02879">
    <property type="entry name" value="PGM_PMM_II"/>
    <property type="match status" value="1"/>
</dbReference>
<dbReference type="SUPFAM" id="SSF55957">
    <property type="entry name" value="Phosphoglucomutase, C-terminal domain"/>
    <property type="match status" value="1"/>
</dbReference>
<dbReference type="InterPro" id="IPR036900">
    <property type="entry name" value="A-D-PHexomutase_C_sf"/>
</dbReference>
<dbReference type="EC" id="5.4.2.8" evidence="12"/>
<dbReference type="InterPro" id="IPR016055">
    <property type="entry name" value="A-D-PHexomutase_a/b/a-I/II/III"/>
</dbReference>
<dbReference type="InterPro" id="IPR005843">
    <property type="entry name" value="A-D-PHexomutase_C"/>
</dbReference>
<dbReference type="PANTHER" id="PTHR43771">
    <property type="entry name" value="PHOSPHOMANNOMUTASE"/>
    <property type="match status" value="1"/>
</dbReference>
<dbReference type="InterPro" id="IPR005845">
    <property type="entry name" value="A-D-PHexomutase_a/b/a-II"/>
</dbReference>
<dbReference type="GO" id="GO:0000287">
    <property type="term" value="F:magnesium ion binding"/>
    <property type="evidence" value="ECO:0007669"/>
    <property type="project" value="InterPro"/>
</dbReference>
<dbReference type="SUPFAM" id="SSF53738">
    <property type="entry name" value="Phosphoglucomutase, first 3 domains"/>
    <property type="match status" value="3"/>
</dbReference>
<evidence type="ECO:0000259" key="8">
    <source>
        <dbReference type="Pfam" id="PF00408"/>
    </source>
</evidence>
<evidence type="ECO:0000256" key="5">
    <source>
        <dbReference type="ARBA" id="ARBA00022842"/>
    </source>
</evidence>
<evidence type="ECO:0000259" key="10">
    <source>
        <dbReference type="Pfam" id="PF02879"/>
    </source>
</evidence>
<dbReference type="PROSITE" id="PS00710">
    <property type="entry name" value="PGM_PMM"/>
    <property type="match status" value="1"/>
</dbReference>
<dbReference type="Proteomes" id="UP000587760">
    <property type="component" value="Unassembled WGS sequence"/>
</dbReference>
<dbReference type="PANTHER" id="PTHR43771:SF2">
    <property type="entry name" value="PHOSPHOMANNOMUTASE_PHOSPHOGLUCOMUTASE"/>
    <property type="match status" value="1"/>
</dbReference>
<dbReference type="EMBL" id="JACHGJ010000009">
    <property type="protein sequence ID" value="MBB6482114.1"/>
    <property type="molecule type" value="Genomic_DNA"/>
</dbReference>
<keyword evidence="3" id="KW-0597">Phosphoprotein</keyword>
<dbReference type="Gene3D" id="3.40.120.10">
    <property type="entry name" value="Alpha-D-Glucose-1,6-Bisphosphate, subunit A, domain 3"/>
    <property type="match status" value="3"/>
</dbReference>
<reference evidence="12 13" key="1">
    <citation type="submission" date="2020-08" db="EMBL/GenBank/DDBJ databases">
        <title>Genomic Encyclopedia of Type Strains, Phase IV (KMG-IV): sequencing the most valuable type-strain genomes for metagenomic binning, comparative biology and taxonomic classification.</title>
        <authorList>
            <person name="Goeker M."/>
        </authorList>
    </citation>
    <scope>NUCLEOTIDE SEQUENCE [LARGE SCALE GENOMIC DNA]</scope>
    <source>
        <strain evidence="12 13">DSM 2461</strain>
    </source>
</reference>
<dbReference type="InterPro" id="IPR005844">
    <property type="entry name" value="A-D-PHexomutase_a/b/a-I"/>
</dbReference>
<dbReference type="InterPro" id="IPR016066">
    <property type="entry name" value="A-D-PHexomutase_CS"/>
</dbReference>